<keyword evidence="7" id="KW-1185">Reference proteome</keyword>
<dbReference type="InterPro" id="IPR045058">
    <property type="entry name" value="GIMA/IAN/Toc"/>
</dbReference>
<feature type="transmembrane region" description="Helical" evidence="4">
    <location>
        <begin position="279"/>
        <end position="304"/>
    </location>
</feature>
<name>A0AAW0P4Z4_9GOBI</name>
<sequence>MMEGENKRIVFLGKTGAGKSSLANTIFGVQNLFQVSHKSTFGTNICDSKTRNICNRNITLIDTPGVFDTDPRSTDLSPELLKCVQECAPGPHAFLLVLKVEKYTKQEQAVVDVILKYFSEEALKYTTVVFTHGDNLPEKVKIKDWASENKSLETLIQKCGGRCHVFDNKRWKDSQDPYRNNQVQINELLNTIDQTVQRNGGKCYTNDMLQMIDNELQQEMKNISCSSNLTLADVQQKAKQVVYAKLMKNMEGALVGALLGALLGVGALVTLAVTCSPGVFQYVAAAVAGAGGGGVIGGLVGAWASGKWSSPTEAVRDSVEFLKEVQPLVEQLNQTVNAGKALAAAASLLV</sequence>
<evidence type="ECO:0000256" key="1">
    <source>
        <dbReference type="ARBA" id="ARBA00008535"/>
    </source>
</evidence>
<dbReference type="InterPro" id="IPR027417">
    <property type="entry name" value="P-loop_NTPase"/>
</dbReference>
<keyword evidence="3" id="KW-0342">GTP-binding</keyword>
<evidence type="ECO:0000256" key="4">
    <source>
        <dbReference type="SAM" id="Phobius"/>
    </source>
</evidence>
<evidence type="ECO:0000259" key="5">
    <source>
        <dbReference type="PROSITE" id="PS51720"/>
    </source>
</evidence>
<dbReference type="PROSITE" id="PS51720">
    <property type="entry name" value="G_AIG1"/>
    <property type="match status" value="1"/>
</dbReference>
<keyword evidence="4" id="KW-0472">Membrane</keyword>
<keyword evidence="4" id="KW-0812">Transmembrane</keyword>
<comment type="similarity">
    <text evidence="1">Belongs to the TRAFAC class TrmE-Era-EngA-EngB-Septin-like GTPase superfamily. AIG1/Toc34/Toc159-like paraseptin GTPase family. IAN subfamily.</text>
</comment>
<comment type="caution">
    <text evidence="6">The sequence shown here is derived from an EMBL/GenBank/DDBJ whole genome shotgun (WGS) entry which is preliminary data.</text>
</comment>
<evidence type="ECO:0000256" key="2">
    <source>
        <dbReference type="ARBA" id="ARBA00022741"/>
    </source>
</evidence>
<dbReference type="AlphaFoldDB" id="A0AAW0P4Z4"/>
<dbReference type="FunFam" id="3.40.50.300:FF:000366">
    <property type="entry name" value="GTPase, IMAP family member 2"/>
    <property type="match status" value="1"/>
</dbReference>
<gene>
    <name evidence="6" type="ORF">WMY93_014640</name>
</gene>
<dbReference type="PANTHER" id="PTHR10903">
    <property type="entry name" value="GTPASE, IMAP FAMILY MEMBER-RELATED"/>
    <property type="match status" value="1"/>
</dbReference>
<organism evidence="6 7">
    <name type="scientific">Mugilogobius chulae</name>
    <name type="common">yellowstripe goby</name>
    <dbReference type="NCBI Taxonomy" id="88201"/>
    <lineage>
        <taxon>Eukaryota</taxon>
        <taxon>Metazoa</taxon>
        <taxon>Chordata</taxon>
        <taxon>Craniata</taxon>
        <taxon>Vertebrata</taxon>
        <taxon>Euteleostomi</taxon>
        <taxon>Actinopterygii</taxon>
        <taxon>Neopterygii</taxon>
        <taxon>Teleostei</taxon>
        <taxon>Neoteleostei</taxon>
        <taxon>Acanthomorphata</taxon>
        <taxon>Gobiaria</taxon>
        <taxon>Gobiiformes</taxon>
        <taxon>Gobioidei</taxon>
        <taxon>Gobiidae</taxon>
        <taxon>Gobionellinae</taxon>
        <taxon>Mugilogobius</taxon>
    </lineage>
</organism>
<evidence type="ECO:0000256" key="3">
    <source>
        <dbReference type="ARBA" id="ARBA00023134"/>
    </source>
</evidence>
<evidence type="ECO:0000313" key="6">
    <source>
        <dbReference type="EMBL" id="KAK7909956.1"/>
    </source>
</evidence>
<feature type="transmembrane region" description="Helical" evidence="4">
    <location>
        <begin position="253"/>
        <end position="273"/>
    </location>
</feature>
<dbReference type="EMBL" id="JBBPFD010000010">
    <property type="protein sequence ID" value="KAK7909956.1"/>
    <property type="molecule type" value="Genomic_DNA"/>
</dbReference>
<keyword evidence="2" id="KW-0547">Nucleotide-binding</keyword>
<accession>A0AAW0P4Z4</accession>
<evidence type="ECO:0000313" key="7">
    <source>
        <dbReference type="Proteomes" id="UP001460270"/>
    </source>
</evidence>
<dbReference type="PANTHER" id="PTHR10903:SF62">
    <property type="entry name" value="GTPASE IMAP FAMILY MEMBER 4-LIKE-RELATED"/>
    <property type="match status" value="1"/>
</dbReference>
<feature type="domain" description="AIG1-type G" evidence="5">
    <location>
        <begin position="4"/>
        <end position="213"/>
    </location>
</feature>
<dbReference type="Pfam" id="PF04548">
    <property type="entry name" value="AIG1"/>
    <property type="match status" value="1"/>
</dbReference>
<keyword evidence="4" id="KW-1133">Transmembrane helix</keyword>
<dbReference type="InterPro" id="IPR006703">
    <property type="entry name" value="G_AIG1"/>
</dbReference>
<dbReference type="GO" id="GO:0005525">
    <property type="term" value="F:GTP binding"/>
    <property type="evidence" value="ECO:0007669"/>
    <property type="project" value="UniProtKB-KW"/>
</dbReference>
<dbReference type="Proteomes" id="UP001460270">
    <property type="component" value="Unassembled WGS sequence"/>
</dbReference>
<proteinExistence type="inferred from homology"/>
<reference evidence="7" key="1">
    <citation type="submission" date="2024-04" db="EMBL/GenBank/DDBJ databases">
        <title>Salinicola lusitanus LLJ914,a marine bacterium isolated from the Okinawa Trough.</title>
        <authorList>
            <person name="Li J."/>
        </authorList>
    </citation>
    <scope>NUCLEOTIDE SEQUENCE [LARGE SCALE GENOMIC DNA]</scope>
</reference>
<dbReference type="Gene3D" id="3.40.50.300">
    <property type="entry name" value="P-loop containing nucleotide triphosphate hydrolases"/>
    <property type="match status" value="1"/>
</dbReference>
<protein>
    <recommendedName>
        <fullName evidence="5">AIG1-type G domain-containing protein</fullName>
    </recommendedName>
</protein>
<dbReference type="SUPFAM" id="SSF52540">
    <property type="entry name" value="P-loop containing nucleoside triphosphate hydrolases"/>
    <property type="match status" value="1"/>
</dbReference>